<dbReference type="NCBIfam" id="NF047752">
    <property type="entry name" value="MntA_antitoxin"/>
    <property type="match status" value="1"/>
</dbReference>
<dbReference type="GO" id="GO:0016740">
    <property type="term" value="F:transferase activity"/>
    <property type="evidence" value="ECO:0007669"/>
    <property type="project" value="UniProtKB-KW"/>
</dbReference>
<proteinExistence type="predicted"/>
<sequence length="156" mass="18025">MVIIMYRFEKIKNGVLKLIPRVIEILGQDKDIISVYLFGSYAEDRAGDSSDVDLAVLLSRDYPAALYFEKKLTLLARVTTCLKTDEVDLIILNQAPPSLAYRVFCKGKLLWERSGQKSWRVNFQAQTYDRYFDFLPVEKILHEGLIRRIKEGRFGG</sequence>
<reference evidence="3" key="1">
    <citation type="submission" date="2018-02" db="EMBL/GenBank/DDBJ databases">
        <title>Genome sequence of Desulfocucumis palustris strain NAW-5.</title>
        <authorList>
            <person name="Watanabe M."/>
            <person name="Kojima H."/>
            <person name="Fukui M."/>
        </authorList>
    </citation>
    <scope>NUCLEOTIDE SEQUENCE [LARGE SCALE GENOMIC DNA]</scope>
    <source>
        <strain evidence="3">NAW-5</strain>
    </source>
</reference>
<keyword evidence="3" id="KW-1185">Reference proteome</keyword>
<accession>A0A2L2X7N9</accession>
<protein>
    <submittedName>
        <fullName evidence="2">Nucleotidyltransferase</fullName>
    </submittedName>
</protein>
<comment type="caution">
    <text evidence="2">The sequence shown here is derived from an EMBL/GenBank/DDBJ whole genome shotgun (WGS) entry which is preliminary data.</text>
</comment>
<evidence type="ECO:0000259" key="1">
    <source>
        <dbReference type="Pfam" id="PF18765"/>
    </source>
</evidence>
<dbReference type="InterPro" id="IPR052930">
    <property type="entry name" value="TA_antitoxin_MntA"/>
</dbReference>
<dbReference type="PANTHER" id="PTHR43852:SF3">
    <property type="entry name" value="NUCLEOTIDYLTRANSFERASE"/>
    <property type="match status" value="1"/>
</dbReference>
<gene>
    <name evidence="2" type="ORF">DCCM_0376</name>
</gene>
<dbReference type="Pfam" id="PF18765">
    <property type="entry name" value="Polbeta"/>
    <property type="match status" value="1"/>
</dbReference>
<dbReference type="AlphaFoldDB" id="A0A2L2X7N9"/>
<dbReference type="OrthoDB" id="360741at2"/>
<name>A0A2L2X7N9_9FIRM</name>
<evidence type="ECO:0000313" key="2">
    <source>
        <dbReference type="EMBL" id="GBF32185.1"/>
    </source>
</evidence>
<evidence type="ECO:0000313" key="3">
    <source>
        <dbReference type="Proteomes" id="UP000239549"/>
    </source>
</evidence>
<dbReference type="Proteomes" id="UP000239549">
    <property type="component" value="Unassembled WGS sequence"/>
</dbReference>
<keyword evidence="2" id="KW-0808">Transferase</keyword>
<dbReference type="InterPro" id="IPR043519">
    <property type="entry name" value="NT_sf"/>
</dbReference>
<dbReference type="SUPFAM" id="SSF81301">
    <property type="entry name" value="Nucleotidyltransferase"/>
    <property type="match status" value="1"/>
</dbReference>
<dbReference type="EMBL" id="BFAV01000019">
    <property type="protein sequence ID" value="GBF32185.1"/>
    <property type="molecule type" value="Genomic_DNA"/>
</dbReference>
<dbReference type="PANTHER" id="PTHR43852">
    <property type="entry name" value="NUCLEOTIDYLTRANSFERASE"/>
    <property type="match status" value="1"/>
</dbReference>
<organism evidence="2 3">
    <name type="scientific">Desulfocucumis palustris</name>
    <dbReference type="NCBI Taxonomy" id="1898651"/>
    <lineage>
        <taxon>Bacteria</taxon>
        <taxon>Bacillati</taxon>
        <taxon>Bacillota</taxon>
        <taxon>Clostridia</taxon>
        <taxon>Eubacteriales</taxon>
        <taxon>Desulfocucumaceae</taxon>
        <taxon>Desulfocucumis</taxon>
    </lineage>
</organism>
<dbReference type="InterPro" id="IPR041633">
    <property type="entry name" value="Polbeta"/>
</dbReference>
<dbReference type="CDD" id="cd05403">
    <property type="entry name" value="NT_KNTase_like"/>
    <property type="match status" value="1"/>
</dbReference>
<feature type="domain" description="Polymerase beta nucleotidyltransferase" evidence="1">
    <location>
        <begin position="22"/>
        <end position="114"/>
    </location>
</feature>
<dbReference type="Gene3D" id="3.30.460.10">
    <property type="entry name" value="Beta Polymerase, domain 2"/>
    <property type="match status" value="1"/>
</dbReference>